<protein>
    <submittedName>
        <fullName evidence="1">Uncharacterized protein</fullName>
    </submittedName>
</protein>
<keyword evidence="2" id="KW-1185">Reference proteome</keyword>
<organism evidence="1 2">
    <name type="scientific">Prochlorococcus marinus (strain MIT 9313)</name>
    <dbReference type="NCBI Taxonomy" id="74547"/>
    <lineage>
        <taxon>Bacteria</taxon>
        <taxon>Bacillati</taxon>
        <taxon>Cyanobacteriota</taxon>
        <taxon>Cyanophyceae</taxon>
        <taxon>Synechococcales</taxon>
        <taxon>Prochlorococcaceae</taxon>
        <taxon>Prochlorococcus</taxon>
    </lineage>
</organism>
<accession>Q7V5V9</accession>
<dbReference type="KEGG" id="pmt:PMT_1428"/>
<dbReference type="AlphaFoldDB" id="Q7V5V9"/>
<sequence length="178" mass="19318">MSSGQLSLFPISACESGSHQPPSAGGFLLQGGADDSVLDVTSVAPARADVDVVLAHGSIHTSPGGQYSFRVIGSCCRLFDREELPWPCCRLAWRSKEPSWRRVGRRFVADLAARRCPSYVVELLQPGSKPTVTVLTLFSQRLTPGLQEWWYSRGQLSKDPANLLPASMLNASEEAPSC</sequence>
<dbReference type="EMBL" id="BX548175">
    <property type="protein sequence ID" value="CAE21603.1"/>
    <property type="molecule type" value="Genomic_DNA"/>
</dbReference>
<proteinExistence type="predicted"/>
<dbReference type="HOGENOM" id="CLU_129286_0_0_3"/>
<dbReference type="eggNOG" id="ENOG5032UW6">
    <property type="taxonomic scope" value="Bacteria"/>
</dbReference>
<evidence type="ECO:0000313" key="2">
    <source>
        <dbReference type="Proteomes" id="UP000001423"/>
    </source>
</evidence>
<name>Q7V5V9_PROMM</name>
<reference evidence="1 2" key="1">
    <citation type="journal article" date="2003" name="Nature">
        <title>Genome divergence in two Prochlorococcus ecotypes reflects oceanic niche differentiation.</title>
        <authorList>
            <person name="Rocap G."/>
            <person name="Larimer F.W."/>
            <person name="Lamerdin J.E."/>
            <person name="Malfatti S."/>
            <person name="Chain P."/>
            <person name="Ahlgren N.A."/>
            <person name="Arellano A."/>
            <person name="Coleman M."/>
            <person name="Hauser L."/>
            <person name="Hess W.R."/>
            <person name="Johnson Z.I."/>
            <person name="Land M.L."/>
            <person name="Lindell D."/>
            <person name="Post A.F."/>
            <person name="Regala W."/>
            <person name="Shah M."/>
            <person name="Shaw S.L."/>
            <person name="Steglich C."/>
            <person name="Sullivan M.B."/>
            <person name="Ting C.S."/>
            <person name="Tolonen A."/>
            <person name="Webb E.A."/>
            <person name="Zinser E.R."/>
            <person name="Chisholm S.W."/>
        </authorList>
    </citation>
    <scope>NUCLEOTIDE SEQUENCE [LARGE SCALE GENOMIC DNA]</scope>
    <source>
        <strain evidence="2">MIT 9313</strain>
    </source>
</reference>
<gene>
    <name evidence="1" type="ordered locus">PMT_1428</name>
</gene>
<evidence type="ECO:0000313" key="1">
    <source>
        <dbReference type="EMBL" id="CAE21603.1"/>
    </source>
</evidence>
<dbReference type="Proteomes" id="UP000001423">
    <property type="component" value="Chromosome"/>
</dbReference>